<name>A0A919G4A4_9ACTN</name>
<comment type="caution">
    <text evidence="2">The sequence shown here is derived from an EMBL/GenBank/DDBJ whole genome shotgun (WGS) entry which is preliminary data.</text>
</comment>
<evidence type="ECO:0000256" key="1">
    <source>
        <dbReference type="SAM" id="MobiDB-lite"/>
    </source>
</evidence>
<reference evidence="2" key="2">
    <citation type="submission" date="2020-09" db="EMBL/GenBank/DDBJ databases">
        <authorList>
            <person name="Sun Q."/>
            <person name="Ohkuma M."/>
        </authorList>
    </citation>
    <scope>NUCLEOTIDE SEQUENCE</scope>
    <source>
        <strain evidence="2">JCM 5069</strain>
    </source>
</reference>
<evidence type="ECO:0000313" key="3">
    <source>
        <dbReference type="Proteomes" id="UP000603708"/>
    </source>
</evidence>
<dbReference type="AlphaFoldDB" id="A0A919G4A4"/>
<dbReference type="Proteomes" id="UP000603708">
    <property type="component" value="Unassembled WGS sequence"/>
</dbReference>
<dbReference type="EMBL" id="BNCD01000006">
    <property type="protein sequence ID" value="GHH77251.1"/>
    <property type="molecule type" value="Genomic_DNA"/>
</dbReference>
<organism evidence="2 3">
    <name type="scientific">Streptomyces sulfonofaciens</name>
    <dbReference type="NCBI Taxonomy" id="68272"/>
    <lineage>
        <taxon>Bacteria</taxon>
        <taxon>Bacillati</taxon>
        <taxon>Actinomycetota</taxon>
        <taxon>Actinomycetes</taxon>
        <taxon>Kitasatosporales</taxon>
        <taxon>Streptomycetaceae</taxon>
        <taxon>Streptomyces</taxon>
    </lineage>
</organism>
<feature type="compositionally biased region" description="Basic and acidic residues" evidence="1">
    <location>
        <begin position="55"/>
        <end position="74"/>
    </location>
</feature>
<accession>A0A919G4A4</accession>
<evidence type="ECO:0000313" key="2">
    <source>
        <dbReference type="EMBL" id="GHH77251.1"/>
    </source>
</evidence>
<feature type="region of interest" description="Disordered" evidence="1">
    <location>
        <begin position="53"/>
        <end position="74"/>
    </location>
</feature>
<proteinExistence type="predicted"/>
<reference evidence="2" key="1">
    <citation type="journal article" date="2014" name="Int. J. Syst. Evol. Microbiol.">
        <title>Complete genome sequence of Corynebacterium casei LMG S-19264T (=DSM 44701T), isolated from a smear-ripened cheese.</title>
        <authorList>
            <consortium name="US DOE Joint Genome Institute (JGI-PGF)"/>
            <person name="Walter F."/>
            <person name="Albersmeier A."/>
            <person name="Kalinowski J."/>
            <person name="Ruckert C."/>
        </authorList>
    </citation>
    <scope>NUCLEOTIDE SEQUENCE</scope>
    <source>
        <strain evidence="2">JCM 5069</strain>
    </source>
</reference>
<gene>
    <name evidence="2" type="ORF">GCM10018793_24850</name>
</gene>
<protein>
    <submittedName>
        <fullName evidence="2">Uncharacterized protein</fullName>
    </submittedName>
</protein>
<keyword evidence="3" id="KW-1185">Reference proteome</keyword>
<sequence length="74" mass="8254">MTRRRECRSFAWVPVADHASLTAPRSPAALRMRRVLDGERGGKAVPAGFVTTLSSHDEQLPRDLLDQARDVPEE</sequence>